<reference evidence="2 3" key="1">
    <citation type="journal article" date="2012" name="Stand. Genomic Sci.">
        <title>Genome sequence of the halotolerant bacterium Corynebacterium halotolerans type strain YIM 70093(T) (= DSM 44683(T)).</title>
        <authorList>
            <person name="Ruckert C."/>
            <person name="Albersmeier A."/>
            <person name="Al-Dilaimi A."/>
            <person name="Niehaus K."/>
            <person name="Szczepanowski R."/>
            <person name="Kalinowski J."/>
        </authorList>
    </citation>
    <scope>NUCLEOTIDE SEQUENCE [LARGE SCALE GENOMIC DNA]</scope>
    <source>
        <strain evidence="2">YIM 70093</strain>
    </source>
</reference>
<dbReference type="eggNOG" id="ENOG5033BD3">
    <property type="taxonomic scope" value="Bacteria"/>
</dbReference>
<dbReference type="KEGG" id="chn:A605_09940"/>
<evidence type="ECO:0000313" key="2">
    <source>
        <dbReference type="EMBL" id="AGF72990.1"/>
    </source>
</evidence>
<dbReference type="RefSeq" id="WP_015401409.1">
    <property type="nucleotide sequence ID" value="NC_020302.1"/>
</dbReference>
<feature type="region of interest" description="Disordered" evidence="1">
    <location>
        <begin position="1"/>
        <end position="31"/>
    </location>
</feature>
<sequence length="70" mass="7610">MSVADDKWYFNPGTGDVAQGKTGSWDTRMGPYDTREEAARALEIAQARTAAADAAEASEDDWGEPASWEK</sequence>
<dbReference type="HOGENOM" id="CLU_191180_2_2_11"/>
<dbReference type="AlphaFoldDB" id="M1NZS3"/>
<accession>M1NZS3</accession>
<organism evidence="2 3">
    <name type="scientific">Corynebacterium halotolerans YIM 70093 = DSM 44683</name>
    <dbReference type="NCBI Taxonomy" id="1121362"/>
    <lineage>
        <taxon>Bacteria</taxon>
        <taxon>Bacillati</taxon>
        <taxon>Actinomycetota</taxon>
        <taxon>Actinomycetes</taxon>
        <taxon>Mycobacteriales</taxon>
        <taxon>Corynebacteriaceae</taxon>
        <taxon>Corynebacterium</taxon>
    </lineage>
</organism>
<gene>
    <name evidence="2" type="ORF">A605_09940</name>
</gene>
<keyword evidence="3" id="KW-1185">Reference proteome</keyword>
<evidence type="ECO:0000313" key="3">
    <source>
        <dbReference type="Proteomes" id="UP000011723"/>
    </source>
</evidence>
<evidence type="ECO:0008006" key="4">
    <source>
        <dbReference type="Google" id="ProtNLM"/>
    </source>
</evidence>
<feature type="region of interest" description="Disordered" evidence="1">
    <location>
        <begin position="49"/>
        <end position="70"/>
    </location>
</feature>
<name>M1NZS3_9CORY</name>
<dbReference type="EMBL" id="CP003697">
    <property type="protein sequence ID" value="AGF72990.1"/>
    <property type="molecule type" value="Genomic_DNA"/>
</dbReference>
<dbReference type="PATRIC" id="fig|1121362.3.peg.2011"/>
<evidence type="ECO:0000256" key="1">
    <source>
        <dbReference type="SAM" id="MobiDB-lite"/>
    </source>
</evidence>
<proteinExistence type="predicted"/>
<dbReference type="OrthoDB" id="3268477at2"/>
<dbReference type="Proteomes" id="UP000011723">
    <property type="component" value="Chromosome"/>
</dbReference>
<protein>
    <recommendedName>
        <fullName evidence="4">SPOR domain-containing protein</fullName>
    </recommendedName>
</protein>